<dbReference type="AlphaFoldDB" id="A0AA40CVK2"/>
<comment type="caution">
    <text evidence="2">The sequence shown here is derived from an EMBL/GenBank/DDBJ whole genome shotgun (WGS) entry which is preliminary data.</text>
</comment>
<protein>
    <submittedName>
        <fullName evidence="2">Uncharacterized protein</fullName>
    </submittedName>
</protein>
<feature type="transmembrane region" description="Helical" evidence="1">
    <location>
        <begin position="110"/>
        <end position="131"/>
    </location>
</feature>
<keyword evidence="1" id="KW-1133">Transmembrane helix</keyword>
<keyword evidence="1" id="KW-0472">Membrane</keyword>
<evidence type="ECO:0000313" key="2">
    <source>
        <dbReference type="EMBL" id="KAK0653016.1"/>
    </source>
</evidence>
<evidence type="ECO:0000256" key="1">
    <source>
        <dbReference type="SAM" id="Phobius"/>
    </source>
</evidence>
<proteinExistence type="predicted"/>
<name>A0AA40CVK2_9PEZI</name>
<feature type="transmembrane region" description="Helical" evidence="1">
    <location>
        <begin position="58"/>
        <end position="79"/>
    </location>
</feature>
<dbReference type="Proteomes" id="UP001174936">
    <property type="component" value="Unassembled WGS sequence"/>
</dbReference>
<reference evidence="2" key="1">
    <citation type="submission" date="2023-06" db="EMBL/GenBank/DDBJ databases">
        <title>Genome-scale phylogeny and comparative genomics of the fungal order Sordariales.</title>
        <authorList>
            <consortium name="Lawrence Berkeley National Laboratory"/>
            <person name="Hensen N."/>
            <person name="Bonometti L."/>
            <person name="Westerberg I."/>
            <person name="Brannstrom I.O."/>
            <person name="Guillou S."/>
            <person name="Cros-Aarteil S."/>
            <person name="Calhoun S."/>
            <person name="Haridas S."/>
            <person name="Kuo A."/>
            <person name="Mondo S."/>
            <person name="Pangilinan J."/>
            <person name="Riley R."/>
            <person name="Labutti K."/>
            <person name="Andreopoulos B."/>
            <person name="Lipzen A."/>
            <person name="Chen C."/>
            <person name="Yanf M."/>
            <person name="Daum C."/>
            <person name="Ng V."/>
            <person name="Clum A."/>
            <person name="Steindorff A."/>
            <person name="Ohm R."/>
            <person name="Martin F."/>
            <person name="Silar P."/>
            <person name="Natvig D."/>
            <person name="Lalanne C."/>
            <person name="Gautier V."/>
            <person name="Ament-Velasquez S.L."/>
            <person name="Kruys A."/>
            <person name="Hutchinson M.I."/>
            <person name="Powell A.J."/>
            <person name="Barry K."/>
            <person name="Miller A.N."/>
            <person name="Grigoriev I.V."/>
            <person name="Debuchy R."/>
            <person name="Gladieux P."/>
            <person name="Thoren M.H."/>
            <person name="Johannesson H."/>
        </authorList>
    </citation>
    <scope>NUCLEOTIDE SEQUENCE</scope>
    <source>
        <strain evidence="2">SMH2532-1</strain>
    </source>
</reference>
<dbReference type="EMBL" id="JAULSV010000002">
    <property type="protein sequence ID" value="KAK0653016.1"/>
    <property type="molecule type" value="Genomic_DNA"/>
</dbReference>
<gene>
    <name evidence="2" type="ORF">B0T16DRAFT_109915</name>
</gene>
<keyword evidence="1" id="KW-0812">Transmembrane</keyword>
<evidence type="ECO:0000313" key="3">
    <source>
        <dbReference type="Proteomes" id="UP001174936"/>
    </source>
</evidence>
<sequence length="176" mass="19725">MERVVSGFRNQWLPLPLPLDQDEETRVPVQVRTARCRPWHLGILASLPPFRTASTANLLWLGLCLHFSLQISLPFAAVLATVQRMYTICAAQIACPFFCPSLRVDGRYKVPGVASVSLIWVVVTALLLLTLPSREKKPHIVFPSCLHLLQKLKTTGPGRIFDLSTFLQMNSQVVCF</sequence>
<accession>A0AA40CVK2</accession>
<keyword evidence="3" id="KW-1185">Reference proteome</keyword>
<organism evidence="2 3">
    <name type="scientific">Cercophora newfieldiana</name>
    <dbReference type="NCBI Taxonomy" id="92897"/>
    <lineage>
        <taxon>Eukaryota</taxon>
        <taxon>Fungi</taxon>
        <taxon>Dikarya</taxon>
        <taxon>Ascomycota</taxon>
        <taxon>Pezizomycotina</taxon>
        <taxon>Sordariomycetes</taxon>
        <taxon>Sordariomycetidae</taxon>
        <taxon>Sordariales</taxon>
        <taxon>Lasiosphaeriaceae</taxon>
        <taxon>Cercophora</taxon>
    </lineage>
</organism>